<name>A0A3E3I1P7_9FIRM</name>
<protein>
    <submittedName>
        <fullName evidence="1">Uncharacterized protein</fullName>
    </submittedName>
</protein>
<dbReference type="RefSeq" id="WP_117544937.1">
    <property type="nucleotide sequence ID" value="NZ_JBKUNB010000005.1"/>
</dbReference>
<dbReference type="AlphaFoldDB" id="A0A3E3I1P7"/>
<dbReference type="Proteomes" id="UP000260812">
    <property type="component" value="Unassembled WGS sequence"/>
</dbReference>
<accession>A0A3E3I1P7</accession>
<sequence length="293" mass="34301">MAQEKEEKTAGQEKAEKGKGKIHFSIDDFFTAFIDLTENRKEYSSLFEQPVFAFFKRLHQDYQAVFSCFCFYEEGKDGRNLAQVTDVFREEFQENSDWLRFGFHGLNSGANYGSTRFQTGECRADYRQAGTDYEKTVKELERITGGGRCIDRVPRIHFYAGTAEACRAWMDASCGIRGLISAEDDRIAYFHTEEQSRTLRQQDRLDTPGLGLTFFRTKVRLENTEDIVAFLEDFGRQEKMEELLVFTHEPFLEEERIRQMFRSCAAFARERDWGFGFPEDWLERKDGGHRQKI</sequence>
<comment type="caution">
    <text evidence="1">The sequence shown here is derived from an EMBL/GenBank/DDBJ whole genome shotgun (WGS) entry which is preliminary data.</text>
</comment>
<keyword evidence="2" id="KW-1185">Reference proteome</keyword>
<evidence type="ECO:0000313" key="2">
    <source>
        <dbReference type="Proteomes" id="UP000260812"/>
    </source>
</evidence>
<evidence type="ECO:0000313" key="1">
    <source>
        <dbReference type="EMBL" id="RGE58473.1"/>
    </source>
</evidence>
<dbReference type="EMBL" id="QVLV01000011">
    <property type="protein sequence ID" value="RGE58473.1"/>
    <property type="molecule type" value="Genomic_DNA"/>
</dbReference>
<organism evidence="1 2">
    <name type="scientific">Eisenbergiella massiliensis</name>
    <dbReference type="NCBI Taxonomy" id="1720294"/>
    <lineage>
        <taxon>Bacteria</taxon>
        <taxon>Bacillati</taxon>
        <taxon>Bacillota</taxon>
        <taxon>Clostridia</taxon>
        <taxon>Lachnospirales</taxon>
        <taxon>Lachnospiraceae</taxon>
        <taxon>Eisenbergiella</taxon>
    </lineage>
</organism>
<reference evidence="1" key="1">
    <citation type="submission" date="2018-08" db="EMBL/GenBank/DDBJ databases">
        <title>A genome reference for cultivated species of the human gut microbiota.</title>
        <authorList>
            <person name="Zou Y."/>
            <person name="Xue W."/>
            <person name="Luo G."/>
        </authorList>
    </citation>
    <scope>NUCLEOTIDE SEQUENCE [LARGE SCALE GENOMIC DNA]</scope>
    <source>
        <strain evidence="1">TF05-5AC</strain>
    </source>
</reference>
<dbReference type="GeneID" id="97988395"/>
<gene>
    <name evidence="1" type="ORF">DXC51_16335</name>
</gene>
<proteinExistence type="predicted"/>